<feature type="region of interest" description="Disordered" evidence="1">
    <location>
        <begin position="83"/>
        <end position="114"/>
    </location>
</feature>
<accession>A0A0L7L1M2</accession>
<evidence type="ECO:0000313" key="3">
    <source>
        <dbReference type="Proteomes" id="UP000037510"/>
    </source>
</evidence>
<reference evidence="2 3" key="1">
    <citation type="journal article" date="2015" name="Genome Biol. Evol.">
        <title>The genome of winter moth (Operophtera brumata) provides a genomic perspective on sexual dimorphism and phenology.</title>
        <authorList>
            <person name="Derks M.F."/>
            <person name="Smit S."/>
            <person name="Salis L."/>
            <person name="Schijlen E."/>
            <person name="Bossers A."/>
            <person name="Mateman C."/>
            <person name="Pijl A.S."/>
            <person name="de Ridder D."/>
            <person name="Groenen M.A."/>
            <person name="Visser M.E."/>
            <person name="Megens H.J."/>
        </authorList>
    </citation>
    <scope>NUCLEOTIDE SEQUENCE [LARGE SCALE GENOMIC DNA]</scope>
    <source>
        <strain evidence="2">WM2013NL</strain>
        <tissue evidence="2">Head and thorax</tissue>
    </source>
</reference>
<dbReference type="Proteomes" id="UP000037510">
    <property type="component" value="Unassembled WGS sequence"/>
</dbReference>
<dbReference type="AlphaFoldDB" id="A0A0L7L1M2"/>
<proteinExistence type="predicted"/>
<dbReference type="EMBL" id="JTDY01003660">
    <property type="protein sequence ID" value="KOB69201.1"/>
    <property type="molecule type" value="Genomic_DNA"/>
</dbReference>
<name>A0A0L7L1M2_OPEBR</name>
<sequence>INYRTHTIQLEKRVDDLQRSSRSSGIEIRNVNDMETDVDLSSIVLKICKAIQSPMVKLNLRYVYRLPGKKGSSRPIVAELQTVQQRSKVPTGCSPDFQQRPTSDEQAEYGSHCD</sequence>
<keyword evidence="3" id="KW-1185">Reference proteome</keyword>
<protein>
    <submittedName>
        <fullName evidence="2">Uncharacterized protein</fullName>
    </submittedName>
</protein>
<organism evidence="2 3">
    <name type="scientific">Operophtera brumata</name>
    <name type="common">Winter moth</name>
    <name type="synonym">Phalaena brumata</name>
    <dbReference type="NCBI Taxonomy" id="104452"/>
    <lineage>
        <taxon>Eukaryota</taxon>
        <taxon>Metazoa</taxon>
        <taxon>Ecdysozoa</taxon>
        <taxon>Arthropoda</taxon>
        <taxon>Hexapoda</taxon>
        <taxon>Insecta</taxon>
        <taxon>Pterygota</taxon>
        <taxon>Neoptera</taxon>
        <taxon>Endopterygota</taxon>
        <taxon>Lepidoptera</taxon>
        <taxon>Glossata</taxon>
        <taxon>Ditrysia</taxon>
        <taxon>Geometroidea</taxon>
        <taxon>Geometridae</taxon>
        <taxon>Larentiinae</taxon>
        <taxon>Operophtera</taxon>
    </lineage>
</organism>
<comment type="caution">
    <text evidence="2">The sequence shown here is derived from an EMBL/GenBank/DDBJ whole genome shotgun (WGS) entry which is preliminary data.</text>
</comment>
<evidence type="ECO:0000313" key="2">
    <source>
        <dbReference type="EMBL" id="KOB69201.1"/>
    </source>
</evidence>
<evidence type="ECO:0000256" key="1">
    <source>
        <dbReference type="SAM" id="MobiDB-lite"/>
    </source>
</evidence>
<feature type="non-terminal residue" evidence="2">
    <location>
        <position position="1"/>
    </location>
</feature>
<gene>
    <name evidence="2" type="ORF">OBRU01_17072</name>
</gene>